<evidence type="ECO:0000313" key="3">
    <source>
        <dbReference type="Proteomes" id="UP000247409"/>
    </source>
</evidence>
<name>A0A2V3IVQ4_9FLOR</name>
<accession>A0A2V3IVQ4</accession>
<evidence type="ECO:0000313" key="2">
    <source>
        <dbReference type="EMBL" id="PXF46169.1"/>
    </source>
</evidence>
<protein>
    <submittedName>
        <fullName evidence="2">Uncharacterized protein</fullName>
    </submittedName>
</protein>
<evidence type="ECO:0000256" key="1">
    <source>
        <dbReference type="SAM" id="MobiDB-lite"/>
    </source>
</evidence>
<dbReference type="AlphaFoldDB" id="A0A2V3IVQ4"/>
<keyword evidence="3" id="KW-1185">Reference proteome</keyword>
<comment type="caution">
    <text evidence="2">The sequence shown here is derived from an EMBL/GenBank/DDBJ whole genome shotgun (WGS) entry which is preliminary data.</text>
</comment>
<feature type="region of interest" description="Disordered" evidence="1">
    <location>
        <begin position="18"/>
        <end position="53"/>
    </location>
</feature>
<proteinExistence type="predicted"/>
<dbReference type="EMBL" id="NBIV01000043">
    <property type="protein sequence ID" value="PXF46169.1"/>
    <property type="molecule type" value="Genomic_DNA"/>
</dbReference>
<dbReference type="Proteomes" id="UP000247409">
    <property type="component" value="Unassembled WGS sequence"/>
</dbReference>
<gene>
    <name evidence="2" type="ORF">BWQ96_04046</name>
</gene>
<sequence length="227" mass="24133">MNSPKFLTKSVVFSLISSGSSSPRNTPMRIPVPNPSPNPTGRQTETKRANATARSAFTPCRIAKDITNTHPIAIEALTPITTAGSKPEINPTPTPSRRPNAILIAMLIRIACVTLKAALALQSTAASARFSPEKNPPSKSDSLVETSLMNIRYTTHEAARNVKQHVDKANTRRFALLAGVVAGNDSPSSHNTLMHGTLKNIACDALPTCLVATARLATSSPQNSFAE</sequence>
<reference evidence="2 3" key="1">
    <citation type="journal article" date="2018" name="Mol. Biol. Evol.">
        <title>Analysis of the draft genome of the red seaweed Gracilariopsis chorda provides insights into genome size evolution in Rhodophyta.</title>
        <authorList>
            <person name="Lee J."/>
            <person name="Yang E.C."/>
            <person name="Graf L."/>
            <person name="Yang J.H."/>
            <person name="Qiu H."/>
            <person name="Zel Zion U."/>
            <person name="Chan C.X."/>
            <person name="Stephens T.G."/>
            <person name="Weber A.P.M."/>
            <person name="Boo G.H."/>
            <person name="Boo S.M."/>
            <person name="Kim K.M."/>
            <person name="Shin Y."/>
            <person name="Jung M."/>
            <person name="Lee S.J."/>
            <person name="Yim H.S."/>
            <person name="Lee J.H."/>
            <person name="Bhattacharya D."/>
            <person name="Yoon H.S."/>
        </authorList>
    </citation>
    <scope>NUCLEOTIDE SEQUENCE [LARGE SCALE GENOMIC DNA]</scope>
    <source>
        <strain evidence="2 3">SKKU-2015</strain>
        <tissue evidence="2">Whole body</tissue>
    </source>
</reference>
<organism evidence="2 3">
    <name type="scientific">Gracilariopsis chorda</name>
    <dbReference type="NCBI Taxonomy" id="448386"/>
    <lineage>
        <taxon>Eukaryota</taxon>
        <taxon>Rhodophyta</taxon>
        <taxon>Florideophyceae</taxon>
        <taxon>Rhodymeniophycidae</taxon>
        <taxon>Gracilariales</taxon>
        <taxon>Gracilariaceae</taxon>
        <taxon>Gracilariopsis</taxon>
    </lineage>
</organism>